<keyword evidence="2" id="KW-1185">Reference proteome</keyword>
<accession>A0A4U8ULB5</accession>
<comment type="caution">
    <text evidence="1">The sequence shown here is derived from an EMBL/GenBank/DDBJ whole genome shotgun (WGS) entry which is preliminary data.</text>
</comment>
<dbReference type="Proteomes" id="UP000298663">
    <property type="component" value="Chromosome X"/>
</dbReference>
<dbReference type="EMBL" id="CM016762">
    <property type="protein sequence ID" value="TMS32907.1"/>
    <property type="molecule type" value="Genomic_DNA"/>
</dbReference>
<gene>
    <name evidence="1" type="ORF">L596_000700</name>
</gene>
<evidence type="ECO:0000313" key="2">
    <source>
        <dbReference type="Proteomes" id="UP000298663"/>
    </source>
</evidence>
<reference evidence="1 2" key="1">
    <citation type="journal article" date="2015" name="Genome Biol.">
        <title>Comparative genomics of Steinernema reveals deeply conserved gene regulatory networks.</title>
        <authorList>
            <person name="Dillman A.R."/>
            <person name="Macchietto M."/>
            <person name="Porter C.F."/>
            <person name="Rogers A."/>
            <person name="Williams B."/>
            <person name="Antoshechkin I."/>
            <person name="Lee M.M."/>
            <person name="Goodwin Z."/>
            <person name="Lu X."/>
            <person name="Lewis E.E."/>
            <person name="Goodrich-Blair H."/>
            <person name="Stock S.P."/>
            <person name="Adams B.J."/>
            <person name="Sternberg P.W."/>
            <person name="Mortazavi A."/>
        </authorList>
    </citation>
    <scope>NUCLEOTIDE SEQUENCE [LARGE SCALE GENOMIC DNA]</scope>
    <source>
        <strain evidence="1 2">ALL</strain>
    </source>
</reference>
<evidence type="ECO:0000313" key="1">
    <source>
        <dbReference type="EMBL" id="TMS32907.1"/>
    </source>
</evidence>
<organism evidence="1 2">
    <name type="scientific">Steinernema carpocapsae</name>
    <name type="common">Entomopathogenic nematode</name>
    <dbReference type="NCBI Taxonomy" id="34508"/>
    <lineage>
        <taxon>Eukaryota</taxon>
        <taxon>Metazoa</taxon>
        <taxon>Ecdysozoa</taxon>
        <taxon>Nematoda</taxon>
        <taxon>Chromadorea</taxon>
        <taxon>Rhabditida</taxon>
        <taxon>Tylenchina</taxon>
        <taxon>Panagrolaimomorpha</taxon>
        <taxon>Strongyloidoidea</taxon>
        <taxon>Steinernematidae</taxon>
        <taxon>Steinernema</taxon>
    </lineage>
</organism>
<reference evidence="1 2" key="2">
    <citation type="journal article" date="2019" name="G3 (Bethesda)">
        <title>Hybrid Assembly of the Genome of the Entomopathogenic Nematode Steinernema carpocapsae Identifies the X-Chromosome.</title>
        <authorList>
            <person name="Serra L."/>
            <person name="Macchietto M."/>
            <person name="Macias-Munoz A."/>
            <person name="McGill C.J."/>
            <person name="Rodriguez I.M."/>
            <person name="Rodriguez B."/>
            <person name="Murad R."/>
            <person name="Mortazavi A."/>
        </authorList>
    </citation>
    <scope>NUCLEOTIDE SEQUENCE [LARGE SCALE GENOMIC DNA]</scope>
    <source>
        <strain evidence="1 2">ALL</strain>
    </source>
</reference>
<proteinExistence type="predicted"/>
<sequence length="103" mass="11811">MKVILNSFTRASTIAIGHRQQSRGPALSKQLLTLIFPWLHRLSPFVADRSFFSCRSRRKNDVQKLGSRDYTFVNPRNVIQNLLKHCCTDGCDVLGPPIFEKNH</sequence>
<dbReference type="EMBL" id="AZBU02000001">
    <property type="protein sequence ID" value="TMS32907.1"/>
    <property type="molecule type" value="Genomic_DNA"/>
</dbReference>
<name>A0A4U8ULB5_STECR</name>
<dbReference type="AlphaFoldDB" id="A0A4U8ULB5"/>
<protein>
    <submittedName>
        <fullName evidence="1">Uncharacterized protein</fullName>
    </submittedName>
</protein>